<feature type="non-terminal residue" evidence="2">
    <location>
        <position position="1"/>
    </location>
</feature>
<comment type="caution">
    <text evidence="2">The sequence shown here is derived from an EMBL/GenBank/DDBJ whole genome shotgun (WGS) entry which is preliminary data.</text>
</comment>
<organism evidence="2">
    <name type="scientific">marine sediment metagenome</name>
    <dbReference type="NCBI Taxonomy" id="412755"/>
    <lineage>
        <taxon>unclassified sequences</taxon>
        <taxon>metagenomes</taxon>
        <taxon>ecological metagenomes</taxon>
    </lineage>
</organism>
<protein>
    <submittedName>
        <fullName evidence="2">Uncharacterized protein</fullName>
    </submittedName>
</protein>
<proteinExistence type="predicted"/>
<dbReference type="EMBL" id="BARV01039141">
    <property type="protein sequence ID" value="GAI54424.1"/>
    <property type="molecule type" value="Genomic_DNA"/>
</dbReference>
<dbReference type="AlphaFoldDB" id="X1RFP4"/>
<name>X1RFP4_9ZZZZ</name>
<evidence type="ECO:0000256" key="1">
    <source>
        <dbReference type="SAM" id="MobiDB-lite"/>
    </source>
</evidence>
<feature type="compositionally biased region" description="Basic and acidic residues" evidence="1">
    <location>
        <begin position="1"/>
        <end position="19"/>
    </location>
</feature>
<evidence type="ECO:0000313" key="2">
    <source>
        <dbReference type="EMBL" id="GAI54424.1"/>
    </source>
</evidence>
<gene>
    <name evidence="2" type="ORF">S06H3_60077</name>
</gene>
<reference evidence="2" key="1">
    <citation type="journal article" date="2014" name="Front. Microbiol.">
        <title>High frequency of phylogenetically diverse reductive dehalogenase-homologous genes in deep subseafloor sedimentary metagenomes.</title>
        <authorList>
            <person name="Kawai M."/>
            <person name="Futagami T."/>
            <person name="Toyoda A."/>
            <person name="Takaki Y."/>
            <person name="Nishi S."/>
            <person name="Hori S."/>
            <person name="Arai W."/>
            <person name="Tsubouchi T."/>
            <person name="Morono Y."/>
            <person name="Uchiyama I."/>
            <person name="Ito T."/>
            <person name="Fujiyama A."/>
            <person name="Inagaki F."/>
            <person name="Takami H."/>
        </authorList>
    </citation>
    <scope>NUCLEOTIDE SEQUENCE</scope>
    <source>
        <strain evidence="2">Expedition CK06-06</strain>
    </source>
</reference>
<accession>X1RFP4</accession>
<feature type="region of interest" description="Disordered" evidence="1">
    <location>
        <begin position="1"/>
        <end position="22"/>
    </location>
</feature>
<sequence>YPAQKQKTEEKGNCEHKAVPADTNRPQAKKFGVYVPMKVFCAG</sequence>